<accession>A0A2N5DX27</accession>
<dbReference type="AlphaFoldDB" id="A0A2N5DX27"/>
<dbReference type="Proteomes" id="UP000234240">
    <property type="component" value="Unassembled WGS sequence"/>
</dbReference>
<dbReference type="RefSeq" id="WP_101818103.1">
    <property type="nucleotide sequence ID" value="NZ_PJZF01000023.1"/>
</dbReference>
<dbReference type="OrthoDB" id="9766390at2"/>
<comment type="caution">
    <text evidence="3">The sequence shown here is derived from an EMBL/GenBank/DDBJ whole genome shotgun (WGS) entry which is preliminary data.</text>
</comment>
<dbReference type="Pfam" id="PF05170">
    <property type="entry name" value="AsmA"/>
    <property type="match status" value="1"/>
</dbReference>
<feature type="domain" description="AsmA" evidence="2">
    <location>
        <begin position="216"/>
        <end position="505"/>
    </location>
</feature>
<feature type="region of interest" description="Disordered" evidence="1">
    <location>
        <begin position="593"/>
        <end position="613"/>
    </location>
</feature>
<sequence>MRRLLTTLAILLLVLVAGMTALVLLVNPNDFRHYMVRQVEQKSGYQLALNGDLRWHVWPQLSIIAGPMTLTAPGAPAPVVSADNMRLDVKLWPLLSHQLAVKQVMLKNGVIRLTPESAARPQADAPVAPGGQPEPAEPVHWKYDIDELKVADSLLIWQRGDENPINVRDINLSLSQQDHRRAAISLSSRINRDQRDLTFSLSGQADMSRFPQAVTGKIDQLDYQLEGVDLPAGGIKGQGTLQAAYQQSPASLTLSQLVLSANDSQVRGELSAQLGETPDFRVNLQADRLNLDGLTGWKPAGSEARQQGQTTTFAPVISRDVLVHQNELAVLTGFTAQLALKAASLTYRGLQVAQFEVQADNQRGKVALAALNGKLGQGDFSLPGSLDATGSRLRLSLSPVLHQVELGPVLRAYGLPEALTGRFSLTGTVSGEGLTTEDVNQRWQGQADMSMQGARLHGLNVQQMIQQAVARNNGGVQGQERYERYTEVDQLQSHGDLKNGVLTLSNLQATSPLLALTGGGTLSLTSEQCDVTLATRVTGGWHGDNSSLIDTLSRTSVPLRIYGPWQQLNYQLQVDQVLRKQLQQEARRALKNWAEKNSGSQESKPLNKLLNRD</sequence>
<dbReference type="InterPro" id="IPR007844">
    <property type="entry name" value="AsmA"/>
</dbReference>
<organism evidence="3 4">
    <name type="scientific">Chimaeribacter californicus</name>
    <dbReference type="NCBI Taxonomy" id="2060067"/>
    <lineage>
        <taxon>Bacteria</taxon>
        <taxon>Pseudomonadati</taxon>
        <taxon>Pseudomonadota</taxon>
        <taxon>Gammaproteobacteria</taxon>
        <taxon>Enterobacterales</taxon>
        <taxon>Yersiniaceae</taxon>
        <taxon>Chimaeribacter</taxon>
    </lineage>
</organism>
<protein>
    <submittedName>
        <fullName evidence="3">Outer membrane assembly protein AsmA</fullName>
    </submittedName>
</protein>
<evidence type="ECO:0000259" key="2">
    <source>
        <dbReference type="Pfam" id="PF05170"/>
    </source>
</evidence>
<evidence type="ECO:0000256" key="1">
    <source>
        <dbReference type="SAM" id="MobiDB-lite"/>
    </source>
</evidence>
<dbReference type="GO" id="GO:0005886">
    <property type="term" value="C:plasma membrane"/>
    <property type="evidence" value="ECO:0007669"/>
    <property type="project" value="TreeGrafter"/>
</dbReference>
<dbReference type="NCBIfam" id="NF008091">
    <property type="entry name" value="PRK10833.1"/>
    <property type="match status" value="1"/>
</dbReference>
<dbReference type="PANTHER" id="PTHR30441:SF4">
    <property type="entry name" value="PROTEIN ASMA"/>
    <property type="match status" value="1"/>
</dbReference>
<dbReference type="InterPro" id="IPR052894">
    <property type="entry name" value="AsmA-related"/>
</dbReference>
<evidence type="ECO:0000313" key="4">
    <source>
        <dbReference type="Proteomes" id="UP000234240"/>
    </source>
</evidence>
<reference evidence="3 4" key="1">
    <citation type="submission" date="2017-12" db="EMBL/GenBank/DDBJ databases">
        <title>Characterization of six clinical isolates of Enterochimera gen. nov., a novel genus of the Yersiniaciae family and the three species Enterochimera arupensis sp. nov., Enterochimera coloradensis sp. nov, and Enterochimera californica sp. nov.</title>
        <authorList>
            <person name="Rossi A."/>
            <person name="Fisher M."/>
        </authorList>
    </citation>
    <scope>NUCLEOTIDE SEQUENCE [LARGE SCALE GENOMIC DNA]</scope>
    <source>
        <strain evidence="4">2015-Iso6</strain>
    </source>
</reference>
<dbReference type="PANTHER" id="PTHR30441">
    <property type="entry name" value="DUF748 DOMAIN-CONTAINING PROTEIN"/>
    <property type="match status" value="1"/>
</dbReference>
<evidence type="ECO:0000313" key="3">
    <source>
        <dbReference type="EMBL" id="PLR31858.1"/>
    </source>
</evidence>
<keyword evidence="4" id="KW-1185">Reference proteome</keyword>
<name>A0A2N5DX27_9GAMM</name>
<dbReference type="GO" id="GO:0090313">
    <property type="term" value="P:regulation of protein targeting to membrane"/>
    <property type="evidence" value="ECO:0007669"/>
    <property type="project" value="TreeGrafter"/>
</dbReference>
<proteinExistence type="predicted"/>
<feature type="compositionally biased region" description="Polar residues" evidence="1">
    <location>
        <begin position="595"/>
        <end position="604"/>
    </location>
</feature>
<gene>
    <name evidence="3" type="ORF">CYR55_20020</name>
</gene>
<dbReference type="EMBL" id="PJZF01000023">
    <property type="protein sequence ID" value="PLR31858.1"/>
    <property type="molecule type" value="Genomic_DNA"/>
</dbReference>